<dbReference type="PANTHER" id="PTHR30408">
    <property type="entry name" value="TYPE-1 RESTRICTION ENZYME ECOKI SPECIFICITY PROTEIN"/>
    <property type="match status" value="1"/>
</dbReference>
<dbReference type="AlphaFoldDB" id="A0A937XA14"/>
<accession>A0A937XA14</accession>
<evidence type="ECO:0000256" key="3">
    <source>
        <dbReference type="ARBA" id="ARBA00023125"/>
    </source>
</evidence>
<sequence length="429" mass="47557">MAMTSHHAPESGPRRFKPYPVYKDSGVEWLGEIPAHWDPLKLKRVCTFAYGDSLASEARVDGDVEVYGSNGLVGSHERANTLAPCLVIGRKGSFGKVNFSPRPVFAIDTTFFVDRRFTRADIRWFYYVLTNARLDSATKDSAIPGLDREDAYVRDVCLCSPDEQRAIAAFLDRETARLDALVAKKERLIELLQEKRTALITRAVTKGLDPTVPMKDSGVEWLGEIPAAWGLKRLKRIVQFRGGGTPTKDNLEYWCGEIPWVSPKDMKVSVVLDTEDKITAQAVHDSATKPVPAGVVLLVVRSGILARSIPVALTGREVTLNQDLKALVPSHELVPEYLMYLISGMQRELLVEWKKEGATVESLELELVANTPTPLPATAEQRAIAAFLDRETARIDALVAKVRDAIDRLRELRTALISAAVTGKIDVRE</sequence>
<proteinExistence type="inferred from homology"/>
<evidence type="ECO:0000313" key="6">
    <source>
        <dbReference type="EMBL" id="MBM3317980.1"/>
    </source>
</evidence>
<dbReference type="CDD" id="cd17267">
    <property type="entry name" value="RMtype1_S_EcoAO83I-TRD1-CR1_like"/>
    <property type="match status" value="1"/>
</dbReference>
<dbReference type="Gene3D" id="1.10.287.1120">
    <property type="entry name" value="Bipartite methylase S protein"/>
    <property type="match status" value="1"/>
</dbReference>
<evidence type="ECO:0000256" key="2">
    <source>
        <dbReference type="ARBA" id="ARBA00022747"/>
    </source>
</evidence>
<dbReference type="InterPro" id="IPR052021">
    <property type="entry name" value="Type-I_RS_S_subunit"/>
</dbReference>
<reference evidence="6" key="1">
    <citation type="submission" date="2019-03" db="EMBL/GenBank/DDBJ databases">
        <title>Lake Tanganyika Metagenome-Assembled Genomes (MAGs).</title>
        <authorList>
            <person name="Tran P."/>
        </authorList>
    </citation>
    <scope>NUCLEOTIDE SEQUENCE</scope>
    <source>
        <strain evidence="6">M_DeepCast_400m_m2_100</strain>
    </source>
</reference>
<keyword evidence="6" id="KW-0540">Nuclease</keyword>
<evidence type="ECO:0000256" key="4">
    <source>
        <dbReference type="SAM" id="Coils"/>
    </source>
</evidence>
<feature type="coiled-coil region" evidence="4">
    <location>
        <begin position="171"/>
        <end position="198"/>
    </location>
</feature>
<dbReference type="SUPFAM" id="SSF116734">
    <property type="entry name" value="DNA methylase specificity domain"/>
    <property type="match status" value="2"/>
</dbReference>
<evidence type="ECO:0000313" key="7">
    <source>
        <dbReference type="Proteomes" id="UP000748308"/>
    </source>
</evidence>
<comment type="similarity">
    <text evidence="1">Belongs to the type-I restriction system S methylase family.</text>
</comment>
<dbReference type="GO" id="GO:0009307">
    <property type="term" value="P:DNA restriction-modification system"/>
    <property type="evidence" value="ECO:0007669"/>
    <property type="project" value="UniProtKB-KW"/>
</dbReference>
<dbReference type="GO" id="GO:0003677">
    <property type="term" value="F:DNA binding"/>
    <property type="evidence" value="ECO:0007669"/>
    <property type="project" value="UniProtKB-KW"/>
</dbReference>
<keyword evidence="4" id="KW-0175">Coiled coil</keyword>
<dbReference type="PANTHER" id="PTHR30408:SF12">
    <property type="entry name" value="TYPE I RESTRICTION ENZYME MJAVIII SPECIFICITY SUBUNIT"/>
    <property type="match status" value="1"/>
</dbReference>
<dbReference type="Proteomes" id="UP000748308">
    <property type="component" value="Unassembled WGS sequence"/>
</dbReference>
<dbReference type="CDD" id="cd17249">
    <property type="entry name" value="RMtype1_S_EcoR124I-TRD2-CR2_like"/>
    <property type="match status" value="1"/>
</dbReference>
<dbReference type="EMBL" id="VGIY01000231">
    <property type="protein sequence ID" value="MBM3317980.1"/>
    <property type="molecule type" value="Genomic_DNA"/>
</dbReference>
<gene>
    <name evidence="6" type="ORF">FJY75_09005</name>
</gene>
<keyword evidence="3" id="KW-0238">DNA-binding</keyword>
<feature type="domain" description="Type I restriction modification DNA specificity" evidence="5">
    <location>
        <begin position="228"/>
        <end position="398"/>
    </location>
</feature>
<dbReference type="InterPro" id="IPR044946">
    <property type="entry name" value="Restrct_endonuc_typeI_TRD_sf"/>
</dbReference>
<dbReference type="Gene3D" id="3.90.220.20">
    <property type="entry name" value="DNA methylase specificity domains"/>
    <property type="match status" value="2"/>
</dbReference>
<dbReference type="GO" id="GO:0004519">
    <property type="term" value="F:endonuclease activity"/>
    <property type="evidence" value="ECO:0007669"/>
    <property type="project" value="UniProtKB-KW"/>
</dbReference>
<name>A0A937XA14_UNCEI</name>
<dbReference type="Pfam" id="PF01420">
    <property type="entry name" value="Methylase_S"/>
    <property type="match status" value="1"/>
</dbReference>
<protein>
    <submittedName>
        <fullName evidence="6">Restriction endonuclease subunit S</fullName>
    </submittedName>
</protein>
<keyword evidence="6" id="KW-0255">Endonuclease</keyword>
<comment type="caution">
    <text evidence="6">The sequence shown here is derived from an EMBL/GenBank/DDBJ whole genome shotgun (WGS) entry which is preliminary data.</text>
</comment>
<evidence type="ECO:0000256" key="1">
    <source>
        <dbReference type="ARBA" id="ARBA00010923"/>
    </source>
</evidence>
<organism evidence="6 7">
    <name type="scientific">Eiseniibacteriota bacterium</name>
    <dbReference type="NCBI Taxonomy" id="2212470"/>
    <lineage>
        <taxon>Bacteria</taxon>
        <taxon>Candidatus Eiseniibacteriota</taxon>
    </lineage>
</organism>
<keyword evidence="2" id="KW-0680">Restriction system</keyword>
<evidence type="ECO:0000259" key="5">
    <source>
        <dbReference type="Pfam" id="PF01420"/>
    </source>
</evidence>
<keyword evidence="6" id="KW-0378">Hydrolase</keyword>
<dbReference type="InterPro" id="IPR000055">
    <property type="entry name" value="Restrct_endonuc_typeI_TRD"/>
</dbReference>